<proteinExistence type="evidence at transcript level"/>
<name>A0A6F9DC76_9ASCI</name>
<dbReference type="InterPro" id="IPR050403">
    <property type="entry name" value="Myosin_RLC"/>
</dbReference>
<gene>
    <name evidence="3" type="primary">Efcab11-001</name>
</gene>
<dbReference type="EMBL" id="LR784748">
    <property type="protein sequence ID" value="CAB3241148.1"/>
    <property type="molecule type" value="mRNA"/>
</dbReference>
<evidence type="ECO:0000313" key="3">
    <source>
        <dbReference type="EMBL" id="CAB3241148.1"/>
    </source>
</evidence>
<feature type="domain" description="EF-hand" evidence="2">
    <location>
        <begin position="79"/>
        <end position="114"/>
    </location>
</feature>
<evidence type="ECO:0000259" key="2">
    <source>
        <dbReference type="PROSITE" id="PS50222"/>
    </source>
</evidence>
<dbReference type="Gene3D" id="1.10.238.10">
    <property type="entry name" value="EF-hand"/>
    <property type="match status" value="1"/>
</dbReference>
<protein>
    <submittedName>
        <fullName evidence="3">EF-hand calcium-binding domain-containing protein 11-like</fullName>
    </submittedName>
</protein>
<organism evidence="3">
    <name type="scientific">Phallusia mammillata</name>
    <dbReference type="NCBI Taxonomy" id="59560"/>
    <lineage>
        <taxon>Eukaryota</taxon>
        <taxon>Metazoa</taxon>
        <taxon>Chordata</taxon>
        <taxon>Tunicata</taxon>
        <taxon>Ascidiacea</taxon>
        <taxon>Phlebobranchia</taxon>
        <taxon>Ascidiidae</taxon>
        <taxon>Phallusia</taxon>
    </lineage>
</organism>
<dbReference type="AlphaFoldDB" id="A0A6F9DC76"/>
<dbReference type="GO" id="GO:0005509">
    <property type="term" value="F:calcium ion binding"/>
    <property type="evidence" value="ECO:0007669"/>
    <property type="project" value="InterPro"/>
</dbReference>
<feature type="domain" description="EF-hand" evidence="2">
    <location>
        <begin position="4"/>
        <end position="39"/>
    </location>
</feature>
<dbReference type="Pfam" id="PF13499">
    <property type="entry name" value="EF-hand_7"/>
    <property type="match status" value="1"/>
</dbReference>
<evidence type="ECO:0000256" key="1">
    <source>
        <dbReference type="ARBA" id="ARBA00022737"/>
    </source>
</evidence>
<dbReference type="InterPro" id="IPR011992">
    <property type="entry name" value="EF-hand-dom_pair"/>
</dbReference>
<dbReference type="PANTHER" id="PTHR23049">
    <property type="entry name" value="MYOSIN REGULATORY LIGHT CHAIN 2"/>
    <property type="match status" value="1"/>
</dbReference>
<sequence>MEPGETAFLEKVFRMCDETQKGFLSREDLKVAVLYLFGYKPSKHEVSQLLKTEHSSLQTPGMTVKSFQQIMARKLQALDDEQDIREKFQMFDIRCQGYLTLEDVKQAFRLVAPNISDETVNSCYKSICANNNGKLSFRDFQLAMHNNFLTHNYN</sequence>
<dbReference type="InterPro" id="IPR002048">
    <property type="entry name" value="EF_hand_dom"/>
</dbReference>
<dbReference type="SUPFAM" id="SSF47473">
    <property type="entry name" value="EF-hand"/>
    <property type="match status" value="1"/>
</dbReference>
<dbReference type="PROSITE" id="PS50222">
    <property type="entry name" value="EF_HAND_2"/>
    <property type="match status" value="2"/>
</dbReference>
<reference evidence="3" key="1">
    <citation type="submission" date="2020-04" db="EMBL/GenBank/DDBJ databases">
        <authorList>
            <person name="Neveu A P."/>
        </authorList>
    </citation>
    <scope>NUCLEOTIDE SEQUENCE</scope>
    <source>
        <tissue evidence="3">Whole embryo</tissue>
    </source>
</reference>
<keyword evidence="1" id="KW-0677">Repeat</keyword>
<accession>A0A6F9DC76</accession>